<dbReference type="AlphaFoldDB" id="A0A0G3EMI9"/>
<gene>
    <name evidence="2" type="ORF">ABW99_08215</name>
</gene>
<dbReference type="KEGG" id="ptx:ABW99_08215"/>
<dbReference type="Proteomes" id="UP000036700">
    <property type="component" value="Chromosome"/>
</dbReference>
<proteinExistence type="predicted"/>
<dbReference type="EMBL" id="CP011568">
    <property type="protein sequence ID" value="AKJ68195.1"/>
    <property type="molecule type" value="Genomic_DNA"/>
</dbReference>
<keyword evidence="3" id="KW-1185">Reference proteome</keyword>
<evidence type="ECO:0000256" key="1">
    <source>
        <dbReference type="SAM" id="MobiDB-lite"/>
    </source>
</evidence>
<protein>
    <submittedName>
        <fullName evidence="2">Uncharacterized protein</fullName>
    </submittedName>
</protein>
<name>A0A0G3EMI9_9BURK</name>
<organism evidence="2 3">
    <name type="scientific">Pandoraea thiooxydans</name>
    <dbReference type="NCBI Taxonomy" id="445709"/>
    <lineage>
        <taxon>Bacteria</taxon>
        <taxon>Pseudomonadati</taxon>
        <taxon>Pseudomonadota</taxon>
        <taxon>Betaproteobacteria</taxon>
        <taxon>Burkholderiales</taxon>
        <taxon>Burkholderiaceae</taxon>
        <taxon>Pandoraea</taxon>
    </lineage>
</organism>
<reference evidence="3" key="1">
    <citation type="submission" date="2015-06" db="EMBL/GenBank/DDBJ databases">
        <authorList>
            <person name="Lim Y.L."/>
            <person name="Ee R."/>
            <person name="Yong D."/>
            <person name="How K.Y."/>
            <person name="Yin W.F."/>
            <person name="Chan K.G."/>
        </authorList>
    </citation>
    <scope>NUCLEOTIDE SEQUENCE [LARGE SCALE GENOMIC DNA]</scope>
    <source>
        <strain evidence="3">DSM 25325</strain>
    </source>
</reference>
<evidence type="ECO:0000313" key="3">
    <source>
        <dbReference type="Proteomes" id="UP000036700"/>
    </source>
</evidence>
<feature type="region of interest" description="Disordered" evidence="1">
    <location>
        <begin position="1"/>
        <end position="29"/>
    </location>
</feature>
<accession>A0A0G3EMI9</accession>
<sequence>MTGTIDMVDKKRSVAAHRKKPLNPAAASASAWPRQSLRITVESAVINPANIKALASARKSHNS</sequence>
<evidence type="ECO:0000313" key="2">
    <source>
        <dbReference type="EMBL" id="AKJ68195.1"/>
    </source>
</evidence>